<comment type="similarity">
    <text evidence="3">Belongs to the peptidase S8 family.</text>
</comment>
<dbReference type="Proteomes" id="UP000648352">
    <property type="component" value="Unassembled WGS sequence"/>
</dbReference>
<keyword evidence="4" id="KW-0378">Hydrolase</keyword>
<dbReference type="Gene3D" id="3.90.1310.10">
    <property type="entry name" value="Penicillin-binding protein 2a (Domain 2)"/>
    <property type="match status" value="1"/>
</dbReference>
<dbReference type="PANTHER" id="PTHR30627">
    <property type="entry name" value="PEPTIDOGLYCAN D,D-TRANSPEPTIDASE"/>
    <property type="match status" value="1"/>
</dbReference>
<comment type="caution">
    <text evidence="8">The sequence shown here is derived from an EMBL/GenBank/DDBJ whole genome shotgun (WGS) entry which is preliminary data.</text>
</comment>
<dbReference type="SUPFAM" id="SSF56519">
    <property type="entry name" value="Penicillin binding protein dimerisation domain"/>
    <property type="match status" value="1"/>
</dbReference>
<feature type="domain" description="Penicillin-binding protein dimerisation" evidence="7">
    <location>
        <begin position="58"/>
        <end position="187"/>
    </location>
</feature>
<keyword evidence="9" id="KW-1185">Reference proteome</keyword>
<sequence>MTTRATRSPRRRTVAALAVVLAVLCGFIIRLVDIQVVNAEGHIADSQELAFGAVTDLYGTRGEIVDADGEALATSILMYDGKLDPANVGPIEREVDGVEVEVPWDQVAAEMGAITGQPAAEIMQIVDDALAADAGSRFAYLQRGLTTEQYRALADLRAPFLTFDMHPQRTYPDGAVAGNVVGFVGSDGEPLAGIEQIENTCLASANGQVTYMRGADGVVIPGTEVETPAVDGGTLQLTIDRDLQWYLQQLIAEEVQNKQANSGAILVVEVATGKIRAAAEYPTVDPNNVDASAASDRGSRLFLASYEPGSTLKAITAASVIDAGVATPDTTVSAGDYETFPNGARVGDFESHPVLNYTLTGALIDSSNVALSKFGEMLSADVRHDYLERFGVGRGTAIGWPSEPQGVLHPAAEWDNQTFYATTFGQGYTMTSPQVASAYQALANGGLKMPLSLVESCTLADGTVVEPDLPEPEQVVSKEAADAVTLMLENVAVQAQMADYIAVDGYRIAAKTGTAQVAGSTGGYKSGVYFTSLIGIVPADDPQYIVLTTLDEPTTIKSSAANRQAFQKAMTQVLKNYRVLPSDSQTPLLPKTL</sequence>
<dbReference type="Pfam" id="PF03717">
    <property type="entry name" value="PBP_dimer"/>
    <property type="match status" value="1"/>
</dbReference>
<dbReference type="PANTHER" id="PTHR30627:SF1">
    <property type="entry name" value="PEPTIDOGLYCAN D,D-TRANSPEPTIDASE FTSI"/>
    <property type="match status" value="1"/>
</dbReference>
<dbReference type="InterPro" id="IPR050515">
    <property type="entry name" value="Beta-lactam/transpept"/>
</dbReference>
<gene>
    <name evidence="8" type="ORF">H9651_10400</name>
</gene>
<dbReference type="InterPro" id="IPR012338">
    <property type="entry name" value="Beta-lactam/transpept-like"/>
</dbReference>
<reference evidence="8 9" key="1">
    <citation type="submission" date="2020-08" db="EMBL/GenBank/DDBJ databases">
        <title>A Genomic Blueprint of the Chicken Gut Microbiome.</title>
        <authorList>
            <person name="Gilroy R."/>
            <person name="Ravi A."/>
            <person name="Getino M."/>
            <person name="Pursley I."/>
            <person name="Horton D.L."/>
            <person name="Alikhan N.-F."/>
            <person name="Baker D."/>
            <person name="Gharbi K."/>
            <person name="Hall N."/>
            <person name="Watson M."/>
            <person name="Adriaenssens E.M."/>
            <person name="Foster-Nyarko E."/>
            <person name="Jarju S."/>
            <person name="Secka A."/>
            <person name="Antonio M."/>
            <person name="Oren A."/>
            <person name="Chaudhuri R."/>
            <person name="La Ragione R.M."/>
            <person name="Hildebrand F."/>
            <person name="Pallen M.J."/>
        </authorList>
    </citation>
    <scope>NUCLEOTIDE SEQUENCE [LARGE SCALE GENOMIC DNA]</scope>
    <source>
        <strain evidence="8 9">Sa4CUA7</strain>
    </source>
</reference>
<dbReference type="PROSITE" id="PS00136">
    <property type="entry name" value="SUBTILASE_ASP"/>
    <property type="match status" value="1"/>
</dbReference>
<evidence type="ECO:0000256" key="2">
    <source>
        <dbReference type="ARBA" id="ARBA00007171"/>
    </source>
</evidence>
<comment type="subcellular location">
    <subcellularLocation>
        <location evidence="1">Membrane</location>
    </subcellularLocation>
</comment>
<protein>
    <submittedName>
        <fullName evidence="8">Penicillin-binding protein 2</fullName>
    </submittedName>
</protein>
<evidence type="ECO:0000259" key="7">
    <source>
        <dbReference type="Pfam" id="PF03717"/>
    </source>
</evidence>
<dbReference type="Gene3D" id="3.30.450.330">
    <property type="match status" value="1"/>
</dbReference>
<dbReference type="EMBL" id="JACSQP010000005">
    <property type="protein sequence ID" value="MBD7958049.1"/>
    <property type="molecule type" value="Genomic_DNA"/>
</dbReference>
<feature type="domain" description="Penicillin-binding protein transpeptidase" evidence="6">
    <location>
        <begin position="263"/>
        <end position="570"/>
    </location>
</feature>
<evidence type="ECO:0000256" key="3">
    <source>
        <dbReference type="ARBA" id="ARBA00011073"/>
    </source>
</evidence>
<dbReference type="RefSeq" id="WP_191719232.1">
    <property type="nucleotide sequence ID" value="NZ_JACSQP010000005.1"/>
</dbReference>
<evidence type="ECO:0000256" key="4">
    <source>
        <dbReference type="ARBA" id="ARBA00022801"/>
    </source>
</evidence>
<evidence type="ECO:0000256" key="1">
    <source>
        <dbReference type="ARBA" id="ARBA00004370"/>
    </source>
</evidence>
<dbReference type="InterPro" id="IPR005311">
    <property type="entry name" value="PBP_dimer"/>
</dbReference>
<accession>A0ABR8S4Q4</accession>
<evidence type="ECO:0000313" key="8">
    <source>
        <dbReference type="EMBL" id="MBD7958049.1"/>
    </source>
</evidence>
<proteinExistence type="inferred from homology"/>
<dbReference type="Gene3D" id="3.40.710.10">
    <property type="entry name" value="DD-peptidase/beta-lactamase superfamily"/>
    <property type="match status" value="1"/>
</dbReference>
<dbReference type="InterPro" id="IPR001460">
    <property type="entry name" value="PCN-bd_Tpept"/>
</dbReference>
<evidence type="ECO:0000313" key="9">
    <source>
        <dbReference type="Proteomes" id="UP000648352"/>
    </source>
</evidence>
<keyword evidence="5" id="KW-0472">Membrane</keyword>
<name>A0ABR8S4Q4_9MICO</name>
<evidence type="ECO:0000259" key="6">
    <source>
        <dbReference type="Pfam" id="PF00905"/>
    </source>
</evidence>
<dbReference type="SUPFAM" id="SSF56601">
    <property type="entry name" value="beta-lactamase/transpeptidase-like"/>
    <property type="match status" value="1"/>
</dbReference>
<dbReference type="InterPro" id="IPR023827">
    <property type="entry name" value="Peptidase_S8_Asp-AS"/>
</dbReference>
<dbReference type="InterPro" id="IPR036138">
    <property type="entry name" value="PBP_dimer_sf"/>
</dbReference>
<organism evidence="8 9">
    <name type="scientific">Microbacterium pullorum</name>
    <dbReference type="NCBI Taxonomy" id="2762236"/>
    <lineage>
        <taxon>Bacteria</taxon>
        <taxon>Bacillati</taxon>
        <taxon>Actinomycetota</taxon>
        <taxon>Actinomycetes</taxon>
        <taxon>Micrococcales</taxon>
        <taxon>Microbacteriaceae</taxon>
        <taxon>Microbacterium</taxon>
    </lineage>
</organism>
<evidence type="ECO:0000256" key="5">
    <source>
        <dbReference type="ARBA" id="ARBA00023136"/>
    </source>
</evidence>
<dbReference type="Pfam" id="PF00905">
    <property type="entry name" value="Transpeptidase"/>
    <property type="match status" value="1"/>
</dbReference>
<comment type="similarity">
    <text evidence="2">Belongs to the transpeptidase family.</text>
</comment>